<feature type="compositionally biased region" description="Polar residues" evidence="2">
    <location>
        <begin position="92"/>
        <end position="103"/>
    </location>
</feature>
<dbReference type="InterPro" id="IPR000998">
    <property type="entry name" value="MAM_dom"/>
</dbReference>
<dbReference type="InterPro" id="IPR001212">
    <property type="entry name" value="Somatomedin_B_dom"/>
</dbReference>
<accession>A0A1B0D7I6</accession>
<evidence type="ECO:0000256" key="2">
    <source>
        <dbReference type="SAM" id="MobiDB-lite"/>
    </source>
</evidence>
<dbReference type="GO" id="GO:0016020">
    <property type="term" value="C:membrane"/>
    <property type="evidence" value="ECO:0007669"/>
    <property type="project" value="InterPro"/>
</dbReference>
<name>A0A1B0D7I6_PHLPP</name>
<dbReference type="PANTHER" id="PTHR23282">
    <property type="entry name" value="APICAL ENDOSOMAL GLYCOPROTEIN PRECURSOR"/>
    <property type="match status" value="1"/>
</dbReference>
<proteinExistence type="predicted"/>
<dbReference type="AlphaFoldDB" id="A0A1B0D7I6"/>
<dbReference type="InterPro" id="IPR036024">
    <property type="entry name" value="Somatomedin_B-like_dom_sf"/>
</dbReference>
<feature type="compositionally biased region" description="Basic and acidic residues" evidence="2">
    <location>
        <begin position="80"/>
        <end position="91"/>
    </location>
</feature>
<dbReference type="Gene3D" id="4.10.410.20">
    <property type="match status" value="1"/>
</dbReference>
<keyword evidence="1" id="KW-1015">Disulfide bond</keyword>
<sequence length="441" mass="49292">MELIRDVVRQLKSNPNQLPQPIQPRRNMDKRDEMSSSSSLTQMFDPQIISHEPLAGNFFGAHDDRGGATGSDESVGSGEMEQRRDGDDGISRKTSTASECTISSSEYTPENTVMGEMDEEKASGQQMVRKVSRYLGHFMTVDNLRHIRHGGARLLSPIYNATYSRGCFRFYYNMYGAAVGTFTIYQKPLSVSMDGIKDFVVLFTISGNRGNLWNSGDVFLEIMTEPFQIVLEATMASTSADISIDDVELDVNCRSTYPTEWTESTESTSSPTVTDIGIYSVDSCVKRCSENATVATNGSFIKDHLDIGLTMKCDCHPDCLDLKSCCPDYLEICLGDTDIPTSVTGTYTDTLNHLQTYNFEHTVIVSSGIASILLILLISVLLLWHHRRKIHHSRKSVDVVFEKKKFNHEDGDDSDIKCLTSRMDDEELDFTLMTNDNVSDL</sequence>
<dbReference type="CDD" id="cd06263">
    <property type="entry name" value="MAM"/>
    <property type="match status" value="1"/>
</dbReference>
<dbReference type="PANTHER" id="PTHR23282:SF101">
    <property type="entry name" value="MAM DOMAIN-CONTAINING PROTEIN"/>
    <property type="match status" value="1"/>
</dbReference>
<evidence type="ECO:0000313" key="5">
    <source>
        <dbReference type="Proteomes" id="UP000092462"/>
    </source>
</evidence>
<dbReference type="Gene3D" id="2.60.120.200">
    <property type="match status" value="1"/>
</dbReference>
<feature type="compositionally biased region" description="Polar residues" evidence="2">
    <location>
        <begin position="11"/>
        <end position="20"/>
    </location>
</feature>
<feature type="region of interest" description="Disordered" evidence="2">
    <location>
        <begin position="60"/>
        <end position="103"/>
    </location>
</feature>
<evidence type="ECO:0000313" key="4">
    <source>
        <dbReference type="EnsemblMetazoa" id="PPAI003509-PA"/>
    </source>
</evidence>
<dbReference type="SUPFAM" id="SSF49899">
    <property type="entry name" value="Concanavalin A-like lectins/glucanases"/>
    <property type="match status" value="1"/>
</dbReference>
<feature type="region of interest" description="Disordered" evidence="2">
    <location>
        <begin position="1"/>
        <end position="38"/>
    </location>
</feature>
<organism evidence="4 5">
    <name type="scientific">Phlebotomus papatasi</name>
    <name type="common">Sandfly</name>
    <dbReference type="NCBI Taxonomy" id="29031"/>
    <lineage>
        <taxon>Eukaryota</taxon>
        <taxon>Metazoa</taxon>
        <taxon>Ecdysozoa</taxon>
        <taxon>Arthropoda</taxon>
        <taxon>Hexapoda</taxon>
        <taxon>Insecta</taxon>
        <taxon>Pterygota</taxon>
        <taxon>Neoptera</taxon>
        <taxon>Endopterygota</taxon>
        <taxon>Diptera</taxon>
        <taxon>Nematocera</taxon>
        <taxon>Psychodoidea</taxon>
        <taxon>Psychodidae</taxon>
        <taxon>Phlebotomus</taxon>
        <taxon>Phlebotomus</taxon>
    </lineage>
</organism>
<dbReference type="SUPFAM" id="SSF90188">
    <property type="entry name" value="Somatomedin B domain"/>
    <property type="match status" value="1"/>
</dbReference>
<dbReference type="Pfam" id="PF01033">
    <property type="entry name" value="Somatomedin_B"/>
    <property type="match status" value="1"/>
</dbReference>
<dbReference type="SMART" id="SM00137">
    <property type="entry name" value="MAM"/>
    <property type="match status" value="1"/>
</dbReference>
<dbReference type="PROSITE" id="PS00524">
    <property type="entry name" value="SMB_1"/>
    <property type="match status" value="1"/>
</dbReference>
<dbReference type="SMART" id="SM00201">
    <property type="entry name" value="SO"/>
    <property type="match status" value="1"/>
</dbReference>
<dbReference type="Proteomes" id="UP000092462">
    <property type="component" value="Unassembled WGS sequence"/>
</dbReference>
<keyword evidence="3" id="KW-1133">Transmembrane helix</keyword>
<dbReference type="Pfam" id="PF00629">
    <property type="entry name" value="MAM"/>
    <property type="match status" value="1"/>
</dbReference>
<feature type="transmembrane region" description="Helical" evidence="3">
    <location>
        <begin position="363"/>
        <end position="384"/>
    </location>
</feature>
<dbReference type="InterPro" id="IPR051560">
    <property type="entry name" value="MAM_domain-containing"/>
</dbReference>
<dbReference type="VEuPathDB" id="VectorBase:PPAI003509"/>
<dbReference type="InterPro" id="IPR013320">
    <property type="entry name" value="ConA-like_dom_sf"/>
</dbReference>
<keyword evidence="5" id="KW-1185">Reference proteome</keyword>
<dbReference type="VEuPathDB" id="VectorBase:PPAPM1_008714"/>
<dbReference type="EnsemblMetazoa" id="PPAI003509-RA">
    <property type="protein sequence ID" value="PPAI003509-PA"/>
    <property type="gene ID" value="PPAI003509"/>
</dbReference>
<keyword evidence="3" id="KW-0812">Transmembrane</keyword>
<dbReference type="PROSITE" id="PS50958">
    <property type="entry name" value="SMB_2"/>
    <property type="match status" value="1"/>
</dbReference>
<evidence type="ECO:0000256" key="1">
    <source>
        <dbReference type="ARBA" id="ARBA00023157"/>
    </source>
</evidence>
<keyword evidence="3" id="KW-0472">Membrane</keyword>
<protein>
    <submittedName>
        <fullName evidence="4">Uncharacterized protein</fullName>
    </submittedName>
</protein>
<dbReference type="PROSITE" id="PS50060">
    <property type="entry name" value="MAM_2"/>
    <property type="match status" value="1"/>
</dbReference>
<reference evidence="4" key="1">
    <citation type="submission" date="2022-08" db="UniProtKB">
        <authorList>
            <consortium name="EnsemblMetazoa"/>
        </authorList>
    </citation>
    <scope>IDENTIFICATION</scope>
    <source>
        <strain evidence="4">Israel</strain>
    </source>
</reference>
<dbReference type="EMBL" id="AJVK01026936">
    <property type="status" value="NOT_ANNOTATED_CDS"/>
    <property type="molecule type" value="Genomic_DNA"/>
</dbReference>
<evidence type="ECO:0000256" key="3">
    <source>
        <dbReference type="SAM" id="Phobius"/>
    </source>
</evidence>